<gene>
    <name evidence="1" type="ORF">CF165_18820</name>
</gene>
<reference evidence="2" key="1">
    <citation type="submission" date="2017-07" db="EMBL/GenBank/DDBJ databases">
        <title>Comparative genome mining reveals phylogenetic distribution patterns of secondary metabolites in Amycolatopsis.</title>
        <authorList>
            <person name="Adamek M."/>
            <person name="Alanjary M."/>
            <person name="Sales-Ortells H."/>
            <person name="Goodfellow M."/>
            <person name="Bull A.T."/>
            <person name="Kalinowski J."/>
            <person name="Ziemert N."/>
        </authorList>
    </citation>
    <scope>NUCLEOTIDE SEQUENCE [LARGE SCALE GENOMIC DNA]</scope>
    <source>
        <strain evidence="2">H5</strain>
    </source>
</reference>
<name>A0A229T6G1_9PSEU</name>
<dbReference type="Proteomes" id="UP000215199">
    <property type="component" value="Unassembled WGS sequence"/>
</dbReference>
<comment type="caution">
    <text evidence="1">The sequence shown here is derived from an EMBL/GenBank/DDBJ whole genome shotgun (WGS) entry which is preliminary data.</text>
</comment>
<sequence>MVMLEKKKRMDRTWTLNGVYANWKLTLVIEPGDYAHSVPEWPGEKLAPVVGHFFEAVNLYELGRDAEPLTG</sequence>
<proteinExistence type="predicted"/>
<dbReference type="EMBL" id="NMUL01000016">
    <property type="protein sequence ID" value="OXM66835.1"/>
    <property type="molecule type" value="Genomic_DNA"/>
</dbReference>
<dbReference type="AlphaFoldDB" id="A0A229T6G1"/>
<organism evidence="1 2">
    <name type="scientific">Amycolatopsis vastitatis</name>
    <dbReference type="NCBI Taxonomy" id="1905142"/>
    <lineage>
        <taxon>Bacteria</taxon>
        <taxon>Bacillati</taxon>
        <taxon>Actinomycetota</taxon>
        <taxon>Actinomycetes</taxon>
        <taxon>Pseudonocardiales</taxon>
        <taxon>Pseudonocardiaceae</taxon>
        <taxon>Amycolatopsis</taxon>
    </lineage>
</organism>
<accession>A0A229T6G1</accession>
<evidence type="ECO:0000313" key="2">
    <source>
        <dbReference type="Proteomes" id="UP000215199"/>
    </source>
</evidence>
<protein>
    <submittedName>
        <fullName evidence="1">Uncharacterized protein</fullName>
    </submittedName>
</protein>
<keyword evidence="2" id="KW-1185">Reference proteome</keyword>
<dbReference type="OrthoDB" id="3630293at2"/>
<evidence type="ECO:0000313" key="1">
    <source>
        <dbReference type="EMBL" id="OXM66835.1"/>
    </source>
</evidence>